<accession>A0ABP0TUR0</accession>
<feature type="region of interest" description="Disordered" evidence="1">
    <location>
        <begin position="196"/>
        <end position="219"/>
    </location>
</feature>
<reference evidence="2" key="1">
    <citation type="submission" date="2024-02" db="EMBL/GenBank/DDBJ databases">
        <authorList>
            <consortium name="ELIXIR-Norway"/>
            <consortium name="Elixir Norway"/>
        </authorList>
    </citation>
    <scope>NUCLEOTIDE SEQUENCE</scope>
</reference>
<feature type="region of interest" description="Disordered" evidence="1">
    <location>
        <begin position="480"/>
        <end position="509"/>
    </location>
</feature>
<evidence type="ECO:0000313" key="3">
    <source>
        <dbReference type="Proteomes" id="UP001497512"/>
    </source>
</evidence>
<proteinExistence type="predicted"/>
<keyword evidence="3" id="KW-1185">Reference proteome</keyword>
<dbReference type="EMBL" id="OZ019907">
    <property type="protein sequence ID" value="CAK9205601.1"/>
    <property type="molecule type" value="Genomic_DNA"/>
</dbReference>
<feature type="region of interest" description="Disordered" evidence="1">
    <location>
        <begin position="97"/>
        <end position="161"/>
    </location>
</feature>
<feature type="compositionally biased region" description="Basic and acidic residues" evidence="1">
    <location>
        <begin position="97"/>
        <end position="121"/>
    </location>
</feature>
<gene>
    <name evidence="2" type="ORF">CSSPTR1EN2_LOCUS7930</name>
</gene>
<name>A0ABP0TUR0_9BRYO</name>
<protein>
    <submittedName>
        <fullName evidence="2">Uncharacterized protein</fullName>
    </submittedName>
</protein>
<evidence type="ECO:0000256" key="1">
    <source>
        <dbReference type="SAM" id="MobiDB-lite"/>
    </source>
</evidence>
<evidence type="ECO:0000313" key="2">
    <source>
        <dbReference type="EMBL" id="CAK9205601.1"/>
    </source>
</evidence>
<organism evidence="2 3">
    <name type="scientific">Sphagnum troendelagicum</name>
    <dbReference type="NCBI Taxonomy" id="128251"/>
    <lineage>
        <taxon>Eukaryota</taxon>
        <taxon>Viridiplantae</taxon>
        <taxon>Streptophyta</taxon>
        <taxon>Embryophyta</taxon>
        <taxon>Bryophyta</taxon>
        <taxon>Sphagnophytina</taxon>
        <taxon>Sphagnopsida</taxon>
        <taxon>Sphagnales</taxon>
        <taxon>Sphagnaceae</taxon>
        <taxon>Sphagnum</taxon>
    </lineage>
</organism>
<feature type="compositionally biased region" description="Low complexity" evidence="1">
    <location>
        <begin position="196"/>
        <end position="212"/>
    </location>
</feature>
<sequence length="979" mass="110190">MEEWKDLEPTKRNNILENTASFLDSSYEGTVFTFASTSAGTTESPRSKLVQEPAIPPTVVLERGKMMDHEMREMRESLMFPEVWQPRERREHKEEIIATDEKTKAFDHHGEENVEAKERSESSIPPDARYSIEEEESQVPKPKQEEARAGCLDGPSELLPELSEGYKDTRQSEKDMQSDLFSFASTRDNERERTIAEGANGQRAQEGQGAQADPKKGREWTKREEMEFLTRPLACSFISFKTGASTTEHTHEAKFPVRQKHLVQHLQSDTKHANLEFPCLKAVGFLSPYVKSTMLTIEPPERSMSEDETFNEALDCALWSGVRGAEASVDNGALKFGHSKLNGTKESSLSTEDQSFASKVVQWYGSAEHKIEPLACSRQDSDLHNSMQELNAHPVSATSFLINQVRSDDSNPSLVEEEGSALDYNEQETRDGQKVQNSMSSESHIFNFKGCNIEHGDSVQQVVPQEDTLPFLDKAYAGHMDSKAPRKSTTEASSSDDIGKGIINAGHSDTGPLQTNGLFIQALEPASLLVSCAQQSGQFSGIKLDDNEADSQCERRSSLMRSSTDHESGFHKGRTCKKLVREWPGTALDLVAFKKEDAKEDTDTEVERGLPDHAQHCTNFKKDRRSVLQSLSKTYFRRNVWGTGGANTQSVSSSEDLFCQYLSIQEGRIPHFPIRLLNEHEDDRLFHQHLKVKSSKTQSAHSPLLQKDMYHEIYEPEAVQCPCNHIKAAQEAEEHAINATTSANQMWSKSLTTKLQQEELKQSDKMLQWEFGAEKKKCMSLDMKLTERPSLVHKGLDFLLQDINYVPHWGGVQKLVAKDESHSCKEPHATRRRKIPIVLRMKNGLRNGWLMQNWKRGTAKQIRQTEDTKLKGSIEGDIADAQKIRHTGTMNFQENQVFEVCPSNGEETQQGMEISPQQKLQSPQLFVLSKLDNYEAQLQSTQTQSDLELYQGKRTMSDNLAAESASGNTLGCPSHEAAR</sequence>
<dbReference type="Proteomes" id="UP001497512">
    <property type="component" value="Chromosome 15"/>
</dbReference>